<gene>
    <name evidence="1" type="ORF">Zm00014a_029393</name>
</gene>
<evidence type="ECO:0000313" key="1">
    <source>
        <dbReference type="EMBL" id="PWZ20813.1"/>
    </source>
</evidence>
<reference evidence="1" key="1">
    <citation type="journal article" date="2018" name="Nat. Genet.">
        <title>Extensive intraspecific gene order and gene structural variations between Mo17 and other maize genomes.</title>
        <authorList>
            <person name="Sun S."/>
            <person name="Zhou Y."/>
            <person name="Chen J."/>
            <person name="Shi J."/>
            <person name="Zhao H."/>
            <person name="Zhao H."/>
            <person name="Song W."/>
            <person name="Zhang M."/>
            <person name="Cui Y."/>
            <person name="Dong X."/>
            <person name="Liu H."/>
            <person name="Ma X."/>
            <person name="Jiao Y."/>
            <person name="Wang B."/>
            <person name="Wei X."/>
            <person name="Stein J.C."/>
            <person name="Glaubitz J.C."/>
            <person name="Lu F."/>
            <person name="Yu G."/>
            <person name="Liang C."/>
            <person name="Fengler K."/>
            <person name="Li B."/>
            <person name="Rafalski A."/>
            <person name="Schnable P.S."/>
            <person name="Ware D.H."/>
            <person name="Buckler E.S."/>
            <person name="Lai J."/>
        </authorList>
    </citation>
    <scope>NUCLEOTIDE SEQUENCE [LARGE SCALE GENOMIC DNA]</scope>
    <source>
        <tissue evidence="1">Seedling</tissue>
    </source>
</reference>
<proteinExistence type="predicted"/>
<protein>
    <submittedName>
        <fullName evidence="1">Uncharacterized protein</fullName>
    </submittedName>
</protein>
<dbReference type="Proteomes" id="UP000251960">
    <property type="component" value="Chromosome 5"/>
</dbReference>
<dbReference type="AlphaFoldDB" id="A0A3L6EJW0"/>
<comment type="caution">
    <text evidence="1">The sequence shown here is derived from an EMBL/GenBank/DDBJ whole genome shotgun (WGS) entry which is preliminary data.</text>
</comment>
<accession>A0A3L6EJW0</accession>
<sequence>MTAPTAAAGVYRPAPASSGADAEIGVAFSGRSSGVPSGPYFRGLPRFLFPSPLPAATVAKESAAAGAAGAG</sequence>
<dbReference type="EMBL" id="NCVQ01000006">
    <property type="protein sequence ID" value="PWZ20813.1"/>
    <property type="molecule type" value="Genomic_DNA"/>
</dbReference>
<organism evidence="1">
    <name type="scientific">Zea mays</name>
    <name type="common">Maize</name>
    <dbReference type="NCBI Taxonomy" id="4577"/>
    <lineage>
        <taxon>Eukaryota</taxon>
        <taxon>Viridiplantae</taxon>
        <taxon>Streptophyta</taxon>
        <taxon>Embryophyta</taxon>
        <taxon>Tracheophyta</taxon>
        <taxon>Spermatophyta</taxon>
        <taxon>Magnoliopsida</taxon>
        <taxon>Liliopsida</taxon>
        <taxon>Poales</taxon>
        <taxon>Poaceae</taxon>
        <taxon>PACMAD clade</taxon>
        <taxon>Panicoideae</taxon>
        <taxon>Andropogonodae</taxon>
        <taxon>Andropogoneae</taxon>
        <taxon>Tripsacinae</taxon>
        <taxon>Zea</taxon>
    </lineage>
</organism>
<name>A0A3L6EJW0_MAIZE</name>